<protein>
    <submittedName>
        <fullName evidence="2">Uncharacterized protein</fullName>
    </submittedName>
</protein>
<evidence type="ECO:0000313" key="3">
    <source>
        <dbReference type="Proteomes" id="UP001295444"/>
    </source>
</evidence>
<proteinExistence type="predicted"/>
<organism evidence="2 3">
    <name type="scientific">Pelobates cultripes</name>
    <name type="common">Western spadefoot toad</name>
    <dbReference type="NCBI Taxonomy" id="61616"/>
    <lineage>
        <taxon>Eukaryota</taxon>
        <taxon>Metazoa</taxon>
        <taxon>Chordata</taxon>
        <taxon>Craniata</taxon>
        <taxon>Vertebrata</taxon>
        <taxon>Euteleostomi</taxon>
        <taxon>Amphibia</taxon>
        <taxon>Batrachia</taxon>
        <taxon>Anura</taxon>
        <taxon>Pelobatoidea</taxon>
        <taxon>Pelobatidae</taxon>
        <taxon>Pelobates</taxon>
    </lineage>
</organism>
<gene>
    <name evidence="2" type="ORF">PECUL_23A003404</name>
</gene>
<sequence length="154" mass="17002">MNCRQTQDPRGKLKMATELEILQPRPDLRTQEWLKSLNDRFYAICLRFWRRLRDQSRKSPSPADLTPHTDSLDVSPPPRPGANLEHSQHLITPPAKQKSGAAVLNNLSSSEHGGPSGGNPSLPSTHPEGRLNSGTPMSHDPNDRINGPKARAPP</sequence>
<name>A0AAD1STQ6_PELCU</name>
<dbReference type="EMBL" id="OW240918">
    <property type="protein sequence ID" value="CAH2306945.1"/>
    <property type="molecule type" value="Genomic_DNA"/>
</dbReference>
<dbReference type="Proteomes" id="UP001295444">
    <property type="component" value="Chromosome 07"/>
</dbReference>
<evidence type="ECO:0000256" key="1">
    <source>
        <dbReference type="SAM" id="MobiDB-lite"/>
    </source>
</evidence>
<evidence type="ECO:0000313" key="2">
    <source>
        <dbReference type="EMBL" id="CAH2306945.1"/>
    </source>
</evidence>
<keyword evidence="3" id="KW-1185">Reference proteome</keyword>
<dbReference type="AlphaFoldDB" id="A0AAD1STQ6"/>
<accession>A0AAD1STQ6</accession>
<feature type="region of interest" description="Disordered" evidence="1">
    <location>
        <begin position="53"/>
        <end position="154"/>
    </location>
</feature>
<reference evidence="2" key="1">
    <citation type="submission" date="2022-03" db="EMBL/GenBank/DDBJ databases">
        <authorList>
            <person name="Alioto T."/>
            <person name="Alioto T."/>
            <person name="Gomez Garrido J."/>
        </authorList>
    </citation>
    <scope>NUCLEOTIDE SEQUENCE</scope>
</reference>